<dbReference type="InterPro" id="IPR050834">
    <property type="entry name" value="Glycosyltransf_2"/>
</dbReference>
<evidence type="ECO:0000313" key="2">
    <source>
        <dbReference type="EMBL" id="MFC0221993.1"/>
    </source>
</evidence>
<dbReference type="EMBL" id="JBHLXH010000001">
    <property type="protein sequence ID" value="MFC0221993.1"/>
    <property type="molecule type" value="Genomic_DNA"/>
</dbReference>
<dbReference type="InterPro" id="IPR029044">
    <property type="entry name" value="Nucleotide-diphossugar_trans"/>
</dbReference>
<evidence type="ECO:0000313" key="3">
    <source>
        <dbReference type="Proteomes" id="UP001589698"/>
    </source>
</evidence>
<keyword evidence="3" id="KW-1185">Reference proteome</keyword>
<dbReference type="PANTHER" id="PTHR43685">
    <property type="entry name" value="GLYCOSYLTRANSFERASE"/>
    <property type="match status" value="1"/>
</dbReference>
<dbReference type="InterPro" id="IPR001173">
    <property type="entry name" value="Glyco_trans_2-like"/>
</dbReference>
<dbReference type="Pfam" id="PF00535">
    <property type="entry name" value="Glycos_transf_2"/>
    <property type="match status" value="1"/>
</dbReference>
<feature type="domain" description="Glycosyltransferase 2-like" evidence="1">
    <location>
        <begin position="18"/>
        <end position="180"/>
    </location>
</feature>
<gene>
    <name evidence="2" type="ORF">ACFFJG_05830</name>
</gene>
<comment type="caution">
    <text evidence="2">The sequence shown here is derived from an EMBL/GenBank/DDBJ whole genome shotgun (WGS) entry which is preliminary data.</text>
</comment>
<dbReference type="CDD" id="cd00761">
    <property type="entry name" value="Glyco_tranf_GTA_type"/>
    <property type="match status" value="1"/>
</dbReference>
<accession>A0ABV6DZ99</accession>
<dbReference type="RefSeq" id="WP_378517656.1">
    <property type="nucleotide sequence ID" value="NZ_CBCSDI010000009.1"/>
</dbReference>
<protein>
    <submittedName>
        <fullName evidence="2">Glycosyltransferase family 2 protein</fullName>
    </submittedName>
</protein>
<dbReference type="Gene3D" id="3.90.550.10">
    <property type="entry name" value="Spore Coat Polysaccharide Biosynthesis Protein SpsA, Chain A"/>
    <property type="match status" value="1"/>
</dbReference>
<evidence type="ECO:0000259" key="1">
    <source>
        <dbReference type="Pfam" id="PF00535"/>
    </source>
</evidence>
<proteinExistence type="predicted"/>
<dbReference type="SUPFAM" id="SSF53448">
    <property type="entry name" value="Nucleotide-diphospho-sugar transferases"/>
    <property type="match status" value="1"/>
</dbReference>
<name>A0ABV6DZ99_9ACTN</name>
<organism evidence="2 3">
    <name type="scientific">Nocardioides zeicaulis</name>
    <dbReference type="NCBI Taxonomy" id="1776857"/>
    <lineage>
        <taxon>Bacteria</taxon>
        <taxon>Bacillati</taxon>
        <taxon>Actinomycetota</taxon>
        <taxon>Actinomycetes</taxon>
        <taxon>Propionibacteriales</taxon>
        <taxon>Nocardioidaceae</taxon>
        <taxon>Nocardioides</taxon>
    </lineage>
</organism>
<dbReference type="Proteomes" id="UP001589698">
    <property type="component" value="Unassembled WGS sequence"/>
</dbReference>
<reference evidence="2 3" key="1">
    <citation type="submission" date="2024-09" db="EMBL/GenBank/DDBJ databases">
        <authorList>
            <person name="Sun Q."/>
            <person name="Mori K."/>
        </authorList>
    </citation>
    <scope>NUCLEOTIDE SEQUENCE [LARGE SCALE GENOMIC DNA]</scope>
    <source>
        <strain evidence="2 3">CCM 8654</strain>
    </source>
</reference>
<dbReference type="PANTHER" id="PTHR43685:SF2">
    <property type="entry name" value="GLYCOSYLTRANSFERASE 2-LIKE DOMAIN-CONTAINING PROTEIN"/>
    <property type="match status" value="1"/>
</dbReference>
<sequence length="317" mass="34802">MTAEHAAPLADPTAPLVSVVIPTHGRPELLRETLATIVAQDYEGPMEVLVVHDGEPEDLGLAGLSRPGRQVRTTVNTRARGLCGARNTGVAATHGTFVASCDDDDLWAPGKVRKQVERLLADPSLLVVGTGIRLLMGGERGDVEWPATAELVSHERLLQNRVKELHSSNLMMRREAFDSVGPYDEDLPHGYGEDYDWLLRASRVGRVGVVPETLADIRKDIPSWFRDRWVNTATALEYLLAKHPDFGDDRRGHARILGQIAYARANAGERRTAARIAGRALRRHPAVPHAWLALAVAGPGDHQRMLTMARRFGRGLS</sequence>